<dbReference type="InterPro" id="IPR004879">
    <property type="entry name" value="Ssp411-like_TRX"/>
</dbReference>
<reference evidence="3 4" key="1">
    <citation type="submission" date="2018-12" db="EMBL/GenBank/DDBJ databases">
        <authorList>
            <person name="Li F."/>
        </authorList>
    </citation>
    <scope>NUCLEOTIDE SEQUENCE [LARGE SCALE GENOMIC DNA]</scope>
    <source>
        <strain evidence="3 4">EGI 6500705</strain>
    </source>
</reference>
<dbReference type="Gene3D" id="3.40.30.10">
    <property type="entry name" value="Glutaredoxin"/>
    <property type="match status" value="1"/>
</dbReference>
<sequence>MASRLADAVSPYLLAHADNPVDWWPWGEEAFAEARRRDVPVFVSIGYATCHWCHVMARESFSDPEIAALLGDAVVSIKVDREEHPGVDAAFLAAASAFTPNLGWPLSVFTTPGGEVFFAGTYFPPVDVQGHPSFRRVIGAVVDAWTNRREQAEATGAAIANAVRSSLPTTSGADGVPDAAAIQRSVVAMEAVEDPVNGGFGGAPKFPVAPALQFLLDAGADALAARSLERMAASDLRDPVEGGFFRYATEADWSVPHYERMLYDNALLLDAYTTAWAHDRSRGWAADAASGVARFLLETLRLPSSSGGSSGFASAQDSESTVRGERSEGGYFALSVEERRNEAPPSLDRKVLTGWNGLAIGALARAGEAFGVDAWLSGAVEVADALLVSHVRPDGSLVRASLDGRPSTAVATLEDHGLFSSALVAVGLAADRADLVIAGRGVLDAVLDDDGVFQEPGGGDPVLVARGLALAGDPSEGAYPSGRSACAEAAFVLHVLTGERRYRVAAERVVASVASLAEASPVSFGTSLRVATRLADELLQLVIVRPDGLSRAADPLTDSIRTDPRPTLTASVTGATARALADAGFELFAARDAVGGAATAYVCRDFVCRLPVTDRAGLAEALATDGGASEGPDAL</sequence>
<proteinExistence type="predicted"/>
<dbReference type="SUPFAM" id="SSF52833">
    <property type="entry name" value="Thioredoxin-like"/>
    <property type="match status" value="1"/>
</dbReference>
<dbReference type="CDD" id="cd02955">
    <property type="entry name" value="SSP411"/>
    <property type="match status" value="1"/>
</dbReference>
<dbReference type="SUPFAM" id="SSF48208">
    <property type="entry name" value="Six-hairpin glycosidases"/>
    <property type="match status" value="1"/>
</dbReference>
<keyword evidence="4" id="KW-1185">Reference proteome</keyword>
<dbReference type="InterPro" id="IPR036249">
    <property type="entry name" value="Thioredoxin-like_sf"/>
</dbReference>
<dbReference type="OrthoDB" id="9762614at2"/>
<dbReference type="InterPro" id="IPR024705">
    <property type="entry name" value="Ssp411"/>
</dbReference>
<organism evidence="3 4">
    <name type="scientific">Labedella endophytica</name>
    <dbReference type="NCBI Taxonomy" id="1523160"/>
    <lineage>
        <taxon>Bacteria</taxon>
        <taxon>Bacillati</taxon>
        <taxon>Actinomycetota</taxon>
        <taxon>Actinomycetes</taxon>
        <taxon>Micrococcales</taxon>
        <taxon>Microbacteriaceae</taxon>
        <taxon>Labedella</taxon>
    </lineage>
</organism>
<dbReference type="InterPro" id="IPR008928">
    <property type="entry name" value="6-hairpin_glycosidase_sf"/>
</dbReference>
<evidence type="ECO:0000313" key="4">
    <source>
        <dbReference type="Proteomes" id="UP000274909"/>
    </source>
</evidence>
<evidence type="ECO:0000259" key="2">
    <source>
        <dbReference type="Pfam" id="PF03190"/>
    </source>
</evidence>
<feature type="region of interest" description="Disordered" evidence="1">
    <location>
        <begin position="304"/>
        <end position="326"/>
    </location>
</feature>
<dbReference type="Proteomes" id="UP000274909">
    <property type="component" value="Unassembled WGS sequence"/>
</dbReference>
<dbReference type="Pfam" id="PF03190">
    <property type="entry name" value="Thioredox_DsbH"/>
    <property type="match status" value="1"/>
</dbReference>
<gene>
    <name evidence="3" type="ORF">ELQ94_12565</name>
</gene>
<dbReference type="RefSeq" id="WP_127050703.1">
    <property type="nucleotide sequence ID" value="NZ_RZGZ01000003.1"/>
</dbReference>
<dbReference type="AlphaFoldDB" id="A0A3S0V9E8"/>
<dbReference type="PIRSF" id="PIRSF006402">
    <property type="entry name" value="UCP006402_thioredoxin"/>
    <property type="match status" value="1"/>
</dbReference>
<dbReference type="PANTHER" id="PTHR42899:SF1">
    <property type="entry name" value="SPERMATOGENESIS-ASSOCIATED PROTEIN 20"/>
    <property type="match status" value="1"/>
</dbReference>
<dbReference type="PANTHER" id="PTHR42899">
    <property type="entry name" value="SPERMATOGENESIS-ASSOCIATED PROTEIN 20"/>
    <property type="match status" value="1"/>
</dbReference>
<dbReference type="GO" id="GO:0005975">
    <property type="term" value="P:carbohydrate metabolic process"/>
    <property type="evidence" value="ECO:0007669"/>
    <property type="project" value="InterPro"/>
</dbReference>
<evidence type="ECO:0000313" key="3">
    <source>
        <dbReference type="EMBL" id="RUQ99141.1"/>
    </source>
</evidence>
<feature type="domain" description="Spermatogenesis-associated protein 20-like TRX" evidence="2">
    <location>
        <begin position="3"/>
        <end position="163"/>
    </location>
</feature>
<dbReference type="EMBL" id="RZGZ01000003">
    <property type="protein sequence ID" value="RUQ99141.1"/>
    <property type="molecule type" value="Genomic_DNA"/>
</dbReference>
<protein>
    <submittedName>
        <fullName evidence="3">Thioredoxin domain-containing protein</fullName>
    </submittedName>
</protein>
<name>A0A3S0V9E8_9MICO</name>
<accession>A0A3S0V9E8</accession>
<evidence type="ECO:0000256" key="1">
    <source>
        <dbReference type="SAM" id="MobiDB-lite"/>
    </source>
</evidence>
<comment type="caution">
    <text evidence="3">The sequence shown here is derived from an EMBL/GenBank/DDBJ whole genome shotgun (WGS) entry which is preliminary data.</text>
</comment>